<feature type="region of interest" description="Disordered" evidence="7">
    <location>
        <begin position="329"/>
        <end position="361"/>
    </location>
</feature>
<evidence type="ECO:0000256" key="3">
    <source>
        <dbReference type="ARBA" id="ARBA00022728"/>
    </source>
</evidence>
<dbReference type="Pfam" id="PF01805">
    <property type="entry name" value="Surp"/>
    <property type="match status" value="2"/>
</dbReference>
<dbReference type="Gene3D" id="3.10.20.90">
    <property type="entry name" value="Phosphatidylinositol 3-kinase Catalytic Subunit, Chain A, domain 1"/>
    <property type="match status" value="1"/>
</dbReference>
<protein>
    <recommendedName>
        <fullName evidence="12">Splicing factor 3A subunit 1</fullName>
    </recommendedName>
</protein>
<feature type="compositionally biased region" description="Basic and acidic residues" evidence="7">
    <location>
        <begin position="347"/>
        <end position="359"/>
    </location>
</feature>
<accession>A0A9P6BB11</accession>
<dbReference type="FunFam" id="1.10.10.790:FF:000002">
    <property type="entry name" value="Splicing factor 3A subunit 1"/>
    <property type="match status" value="1"/>
</dbReference>
<evidence type="ECO:0000256" key="2">
    <source>
        <dbReference type="ARBA" id="ARBA00022664"/>
    </source>
</evidence>
<keyword evidence="11" id="KW-1185">Reference proteome</keyword>
<evidence type="ECO:0000259" key="8">
    <source>
        <dbReference type="PROSITE" id="PS50053"/>
    </source>
</evidence>
<organism evidence="10 11">
    <name type="scientific">Hydnum rufescens UP504</name>
    <dbReference type="NCBI Taxonomy" id="1448309"/>
    <lineage>
        <taxon>Eukaryota</taxon>
        <taxon>Fungi</taxon>
        <taxon>Dikarya</taxon>
        <taxon>Basidiomycota</taxon>
        <taxon>Agaricomycotina</taxon>
        <taxon>Agaricomycetes</taxon>
        <taxon>Cantharellales</taxon>
        <taxon>Hydnaceae</taxon>
        <taxon>Hydnum</taxon>
    </lineage>
</organism>
<feature type="region of interest" description="Disordered" evidence="7">
    <location>
        <begin position="612"/>
        <end position="631"/>
    </location>
</feature>
<dbReference type="InterPro" id="IPR035967">
    <property type="entry name" value="SWAP/Surp_sf"/>
</dbReference>
<keyword evidence="3" id="KW-0747">Spliceosome</keyword>
<dbReference type="PROSITE" id="PS50053">
    <property type="entry name" value="UBIQUITIN_2"/>
    <property type="match status" value="1"/>
</dbReference>
<dbReference type="OrthoDB" id="447637at2759"/>
<dbReference type="InterPro" id="IPR022030">
    <property type="entry name" value="SF3A1_dom"/>
</dbReference>
<feature type="region of interest" description="Disordered" evidence="7">
    <location>
        <begin position="127"/>
        <end position="150"/>
    </location>
</feature>
<feature type="compositionally biased region" description="Basic and acidic residues" evidence="7">
    <location>
        <begin position="621"/>
        <end position="631"/>
    </location>
</feature>
<dbReference type="Pfam" id="PF12230">
    <property type="entry name" value="PRP21_like_P"/>
    <property type="match status" value="1"/>
</dbReference>
<dbReference type="GO" id="GO:0003723">
    <property type="term" value="F:RNA binding"/>
    <property type="evidence" value="ECO:0007669"/>
    <property type="project" value="InterPro"/>
</dbReference>
<dbReference type="PANTHER" id="PTHR15316">
    <property type="entry name" value="SPLICEOSOME ASSOCIATED PROTEIN 114/SWAP SPLICING FACTOR-RELATED"/>
    <property type="match status" value="1"/>
</dbReference>
<dbReference type="AlphaFoldDB" id="A0A9P6BB11"/>
<dbReference type="InterPro" id="IPR029071">
    <property type="entry name" value="Ubiquitin-like_domsf"/>
</dbReference>
<dbReference type="Gene3D" id="1.10.10.790">
    <property type="entry name" value="Surp module"/>
    <property type="match status" value="2"/>
</dbReference>
<comment type="caution">
    <text evidence="10">The sequence shown here is derived from an EMBL/GenBank/DDBJ whole genome shotgun (WGS) entry which is preliminary data.</text>
</comment>
<keyword evidence="2" id="KW-0507">mRNA processing</keyword>
<name>A0A9P6BB11_9AGAM</name>
<dbReference type="SMART" id="SM00648">
    <property type="entry name" value="SWAP"/>
    <property type="match status" value="2"/>
</dbReference>
<evidence type="ECO:0008006" key="12">
    <source>
        <dbReference type="Google" id="ProtNLM"/>
    </source>
</evidence>
<dbReference type="PANTHER" id="PTHR15316:SF1">
    <property type="entry name" value="SPLICING FACTOR 3A SUBUNIT 1"/>
    <property type="match status" value="1"/>
</dbReference>
<evidence type="ECO:0000256" key="1">
    <source>
        <dbReference type="ARBA" id="ARBA00004123"/>
    </source>
</evidence>
<dbReference type="SUPFAM" id="SSF54236">
    <property type="entry name" value="Ubiquitin-like"/>
    <property type="match status" value="1"/>
</dbReference>
<sequence length="740" mass="81232">MAVVEVLPPVTNGGISDLSPSLNGSGDDVMANGDSTLKSVPKFISGMIYPPPELRTIIDSTAGFVAVSANSVQFEEKIRENHRQDPKWSFLNAADPYHAYYRHRIEKIREGGDAAALDAKEAAAASSAASAQIKGNTPLDSTPREPPTLPFVLDVPHKNALDLYVTFREGRNYQFDFLRPDHSLFSYFNHIVEQYSRVLGPEGRSNLLSDARERGEWERFQRERESKRAKERDEEAIAFAEIDWHDFAIVQTIEFTQVDAQSELPLPMTIAEVENMTLTQKRMAAMITENTAPEVEAHKASQAAADAAAAAAKAEEVASRPADNMEMDVASDEEDDQQAVQKEEEDQARARELQARSTEHGAPMKIRKDYVPKSLAARAAKATVTICSICGLQIPVDELEEHMRIELLDPKWKSQRDAIEARRAQANELQRGANVGSALKQLARARADLFDGDDEKRKREEEEENLRRKEREKAVWDGHTASKANTLDKYQTNVNFDEQIAAIHKAHGLGPTDTSTIGPAIGPSINPIATSSLPPPPISLPQNPNTLAAQGGNAYAGAVISAEPQPPSVYMGGMHHPLPLTPTFGGPPTGPGVPLGMHPSRLAALGGLPTRPADGAPEAEPVAKRPRIERPEGHYYPEEDWISMHPAAIVLSVQLPNISDKPEWNLNGAIATIPDIPLTLLISSLRDRIIAHIKANIPASRIKLSFRNKVLTNANTLASYNMDDDDLIVMTLRDPPKKKK</sequence>
<evidence type="ECO:0000256" key="7">
    <source>
        <dbReference type="SAM" id="MobiDB-lite"/>
    </source>
</evidence>
<dbReference type="GO" id="GO:0071004">
    <property type="term" value="C:U2-type prespliceosome"/>
    <property type="evidence" value="ECO:0007669"/>
    <property type="project" value="TreeGrafter"/>
</dbReference>
<dbReference type="GO" id="GO:0000381">
    <property type="term" value="P:regulation of alternative mRNA splicing, via spliceosome"/>
    <property type="evidence" value="ECO:0007669"/>
    <property type="project" value="TreeGrafter"/>
</dbReference>
<reference evidence="10" key="1">
    <citation type="journal article" date="2020" name="Nat. Commun.">
        <title>Large-scale genome sequencing of mycorrhizal fungi provides insights into the early evolution of symbiotic traits.</title>
        <authorList>
            <person name="Miyauchi S."/>
            <person name="Kiss E."/>
            <person name="Kuo A."/>
            <person name="Drula E."/>
            <person name="Kohler A."/>
            <person name="Sanchez-Garcia M."/>
            <person name="Morin E."/>
            <person name="Andreopoulos B."/>
            <person name="Barry K.W."/>
            <person name="Bonito G."/>
            <person name="Buee M."/>
            <person name="Carver A."/>
            <person name="Chen C."/>
            <person name="Cichocki N."/>
            <person name="Clum A."/>
            <person name="Culley D."/>
            <person name="Crous P.W."/>
            <person name="Fauchery L."/>
            <person name="Girlanda M."/>
            <person name="Hayes R.D."/>
            <person name="Keri Z."/>
            <person name="LaButti K."/>
            <person name="Lipzen A."/>
            <person name="Lombard V."/>
            <person name="Magnuson J."/>
            <person name="Maillard F."/>
            <person name="Murat C."/>
            <person name="Nolan M."/>
            <person name="Ohm R.A."/>
            <person name="Pangilinan J."/>
            <person name="Pereira M.F."/>
            <person name="Perotto S."/>
            <person name="Peter M."/>
            <person name="Pfister S."/>
            <person name="Riley R."/>
            <person name="Sitrit Y."/>
            <person name="Stielow J.B."/>
            <person name="Szollosi G."/>
            <person name="Zifcakova L."/>
            <person name="Stursova M."/>
            <person name="Spatafora J.W."/>
            <person name="Tedersoo L."/>
            <person name="Vaario L.M."/>
            <person name="Yamada A."/>
            <person name="Yan M."/>
            <person name="Wang P."/>
            <person name="Xu J."/>
            <person name="Bruns T."/>
            <person name="Baldrian P."/>
            <person name="Vilgalys R."/>
            <person name="Dunand C."/>
            <person name="Henrissat B."/>
            <person name="Grigoriev I.V."/>
            <person name="Hibbett D."/>
            <person name="Nagy L.G."/>
            <person name="Martin F.M."/>
        </authorList>
    </citation>
    <scope>NUCLEOTIDE SEQUENCE</scope>
    <source>
        <strain evidence="10">UP504</strain>
    </source>
</reference>
<dbReference type="InterPro" id="IPR000626">
    <property type="entry name" value="Ubiquitin-like_dom"/>
</dbReference>
<comment type="subcellular location">
    <subcellularLocation>
        <location evidence="1">Nucleus</location>
    </subcellularLocation>
</comment>
<evidence type="ECO:0000256" key="4">
    <source>
        <dbReference type="ARBA" id="ARBA00022737"/>
    </source>
</evidence>
<keyword evidence="4" id="KW-0677">Repeat</keyword>
<feature type="region of interest" description="Disordered" evidence="7">
    <location>
        <begin position="453"/>
        <end position="475"/>
    </location>
</feature>
<evidence type="ECO:0000256" key="5">
    <source>
        <dbReference type="ARBA" id="ARBA00023187"/>
    </source>
</evidence>
<evidence type="ECO:0000313" key="11">
    <source>
        <dbReference type="Proteomes" id="UP000886523"/>
    </source>
</evidence>
<proteinExistence type="predicted"/>
<dbReference type="GO" id="GO:0071013">
    <property type="term" value="C:catalytic step 2 spliceosome"/>
    <property type="evidence" value="ECO:0007669"/>
    <property type="project" value="TreeGrafter"/>
</dbReference>
<evidence type="ECO:0000313" key="10">
    <source>
        <dbReference type="EMBL" id="KAF9521059.1"/>
    </source>
</evidence>
<feature type="domain" description="Ubiquitin-like" evidence="8">
    <location>
        <begin position="651"/>
        <end position="733"/>
    </location>
</feature>
<keyword evidence="5" id="KW-0508">mRNA splicing</keyword>
<keyword evidence="6" id="KW-0539">Nucleus</keyword>
<dbReference type="Proteomes" id="UP000886523">
    <property type="component" value="Unassembled WGS sequence"/>
</dbReference>
<dbReference type="GO" id="GO:0005686">
    <property type="term" value="C:U2 snRNP"/>
    <property type="evidence" value="ECO:0007669"/>
    <property type="project" value="TreeGrafter"/>
</dbReference>
<dbReference type="InterPro" id="IPR000061">
    <property type="entry name" value="Surp"/>
</dbReference>
<evidence type="ECO:0000259" key="9">
    <source>
        <dbReference type="PROSITE" id="PS50128"/>
    </source>
</evidence>
<dbReference type="PROSITE" id="PS50128">
    <property type="entry name" value="SURP"/>
    <property type="match status" value="1"/>
</dbReference>
<dbReference type="Pfam" id="PF00240">
    <property type="entry name" value="ubiquitin"/>
    <property type="match status" value="1"/>
</dbReference>
<feature type="domain" description="SURP motif" evidence="9">
    <location>
        <begin position="57"/>
        <end position="101"/>
    </location>
</feature>
<dbReference type="GO" id="GO:0045292">
    <property type="term" value="P:mRNA cis splicing, via spliceosome"/>
    <property type="evidence" value="ECO:0007669"/>
    <property type="project" value="InterPro"/>
</dbReference>
<evidence type="ECO:0000256" key="6">
    <source>
        <dbReference type="ARBA" id="ARBA00023242"/>
    </source>
</evidence>
<dbReference type="SUPFAM" id="SSF109905">
    <property type="entry name" value="Surp module (SWAP domain)"/>
    <property type="match status" value="2"/>
</dbReference>
<dbReference type="EMBL" id="MU128909">
    <property type="protein sequence ID" value="KAF9521059.1"/>
    <property type="molecule type" value="Genomic_DNA"/>
</dbReference>
<dbReference type="InterPro" id="IPR045146">
    <property type="entry name" value="SF3A1"/>
</dbReference>
<gene>
    <name evidence="10" type="ORF">BS47DRAFT_1370221</name>
</gene>